<dbReference type="PANTHER" id="PTHR10091:SF0">
    <property type="entry name" value="GALACTOSE MUTAROTASE"/>
    <property type="match status" value="1"/>
</dbReference>
<evidence type="ECO:0000256" key="3">
    <source>
        <dbReference type="SAM" id="SignalP"/>
    </source>
</evidence>
<dbReference type="InterPro" id="IPR008183">
    <property type="entry name" value="Aldose_1/G6P_1-epimerase"/>
</dbReference>
<keyword evidence="2" id="KW-0119">Carbohydrate metabolism</keyword>
<evidence type="ECO:0000313" key="4">
    <source>
        <dbReference type="EMBL" id="MBW4329934.1"/>
    </source>
</evidence>
<evidence type="ECO:0000256" key="1">
    <source>
        <dbReference type="ARBA" id="ARBA00006206"/>
    </source>
</evidence>
<dbReference type="Proteomes" id="UP001197214">
    <property type="component" value="Unassembled WGS sequence"/>
</dbReference>
<comment type="similarity">
    <text evidence="1 2">Belongs to the aldose epimerase family.</text>
</comment>
<proteinExistence type="inferred from homology"/>
<feature type="chain" id="PRO_5045757768" description="Aldose 1-epimerase" evidence="3">
    <location>
        <begin position="27"/>
        <end position="383"/>
    </location>
</feature>
<dbReference type="RefSeq" id="WP_219237031.1">
    <property type="nucleotide sequence ID" value="NZ_JAHWZX010000002.1"/>
</dbReference>
<gene>
    <name evidence="4" type="ORF">KY084_03470</name>
</gene>
<dbReference type="PANTHER" id="PTHR10091">
    <property type="entry name" value="ALDOSE-1-EPIMERASE"/>
    <property type="match status" value="1"/>
</dbReference>
<comment type="caution">
    <text evidence="4">The sequence shown here is derived from an EMBL/GenBank/DDBJ whole genome shotgun (WGS) entry which is preliminary data.</text>
</comment>
<dbReference type="InterPro" id="IPR047215">
    <property type="entry name" value="Galactose_mutarotase-like"/>
</dbReference>
<dbReference type="NCBIfam" id="NF008277">
    <property type="entry name" value="PRK11055.1"/>
    <property type="match status" value="1"/>
</dbReference>
<accession>A0ABS6XIA7</accession>
<name>A0ABS6XIA7_9SPHN</name>
<sequence>MRTKSKSAFAMGVGLTAMLLPGAALAGTAERAAFGTMPDGHAVEKITLANDHGMRLSIITLGASVQALDLPDRDGKSADVVLGYDTLEGYIKKGNFFGAIVGRVANRIADGRFTLDGKQYQVPINNGDNALHGGPEGFDKKVWTVVSVKGGAKPSVTLRYVSPDGEMGFPGKLTTTATYSIDEGNHMRLDLSATSDAPTVVNLSNHTYWNLAGEGAPQGALDEKLTIPARWYTPTDAGSIPTGEFRDVSGSIFDFRKPMRVALHVRDGSDPQIVLARGYDHNWVVSRKPPAAMQLMARLEDPDTGRAMEIRSNQPGVQFYSGNFFDSTLVGKKGHLYRQGDAIVLEPQAFPDTPNRPEFGSVRLAPGQTYENHILYTFTTDGK</sequence>
<keyword evidence="5" id="KW-1185">Reference proteome</keyword>
<evidence type="ECO:0000256" key="2">
    <source>
        <dbReference type="PIRNR" id="PIRNR005096"/>
    </source>
</evidence>
<comment type="catalytic activity">
    <reaction evidence="2">
        <text>alpha-D-glucose = beta-D-glucose</text>
        <dbReference type="Rhea" id="RHEA:10264"/>
        <dbReference type="ChEBI" id="CHEBI:15903"/>
        <dbReference type="ChEBI" id="CHEBI:17925"/>
        <dbReference type="EC" id="5.1.3.3"/>
    </reaction>
</comment>
<feature type="signal peptide" evidence="3">
    <location>
        <begin position="1"/>
        <end position="26"/>
    </location>
</feature>
<dbReference type="Pfam" id="PF01263">
    <property type="entry name" value="Aldose_epim"/>
    <property type="match status" value="1"/>
</dbReference>
<organism evidence="4 5">
    <name type="scientific">Stakelama flava</name>
    <dbReference type="NCBI Taxonomy" id="2860338"/>
    <lineage>
        <taxon>Bacteria</taxon>
        <taxon>Pseudomonadati</taxon>
        <taxon>Pseudomonadota</taxon>
        <taxon>Alphaproteobacteria</taxon>
        <taxon>Sphingomonadales</taxon>
        <taxon>Sphingomonadaceae</taxon>
        <taxon>Stakelama</taxon>
    </lineage>
</organism>
<dbReference type="EMBL" id="JAHWZX010000002">
    <property type="protein sequence ID" value="MBW4329934.1"/>
    <property type="molecule type" value="Genomic_DNA"/>
</dbReference>
<dbReference type="InterPro" id="IPR015443">
    <property type="entry name" value="Aldose_1-epimerase"/>
</dbReference>
<keyword evidence="2" id="KW-0413">Isomerase</keyword>
<dbReference type="CDD" id="cd09019">
    <property type="entry name" value="galactose_mutarotase_like"/>
    <property type="match status" value="1"/>
</dbReference>
<reference evidence="4 5" key="1">
    <citation type="submission" date="2021-07" db="EMBL/GenBank/DDBJ databases">
        <title>Stakelama flava sp. nov., a novel endophytic bacterium isolated from branch of Kandelia candel.</title>
        <authorList>
            <person name="Tuo L."/>
        </authorList>
    </citation>
    <scope>NUCLEOTIDE SEQUENCE [LARGE SCALE GENOMIC DNA]</scope>
    <source>
        <strain evidence="4 5">CBK3Z-3</strain>
    </source>
</reference>
<dbReference type="EC" id="5.1.3.3" evidence="2"/>
<keyword evidence="3" id="KW-0732">Signal</keyword>
<dbReference type="PIRSF" id="PIRSF005096">
    <property type="entry name" value="GALM"/>
    <property type="match status" value="1"/>
</dbReference>
<comment type="pathway">
    <text evidence="2">Carbohydrate metabolism; hexose metabolism.</text>
</comment>
<evidence type="ECO:0000313" key="5">
    <source>
        <dbReference type="Proteomes" id="UP001197214"/>
    </source>
</evidence>
<protein>
    <recommendedName>
        <fullName evidence="2">Aldose 1-epimerase</fullName>
        <ecNumber evidence="2">5.1.3.3</ecNumber>
    </recommendedName>
</protein>